<dbReference type="InterPro" id="IPR012910">
    <property type="entry name" value="Plug_dom"/>
</dbReference>
<evidence type="ECO:0000313" key="10">
    <source>
        <dbReference type="EMBL" id="GAF04455.1"/>
    </source>
</evidence>
<dbReference type="PANTHER" id="PTHR30069">
    <property type="entry name" value="TONB-DEPENDENT OUTER MEMBRANE RECEPTOR"/>
    <property type="match status" value="1"/>
</dbReference>
<dbReference type="Proteomes" id="UP000019402">
    <property type="component" value="Unassembled WGS sequence"/>
</dbReference>
<dbReference type="Gene3D" id="2.170.130.10">
    <property type="entry name" value="TonB-dependent receptor, plug domain"/>
    <property type="match status" value="1"/>
</dbReference>
<keyword evidence="11" id="KW-1185">Reference proteome</keyword>
<dbReference type="SUPFAM" id="SSF56935">
    <property type="entry name" value="Porins"/>
    <property type="match status" value="1"/>
</dbReference>
<dbReference type="InterPro" id="IPR036942">
    <property type="entry name" value="Beta-barrel_TonB_sf"/>
</dbReference>
<evidence type="ECO:0000256" key="1">
    <source>
        <dbReference type="ARBA" id="ARBA00004571"/>
    </source>
</evidence>
<dbReference type="Pfam" id="PF14905">
    <property type="entry name" value="OMP_b-brl_3"/>
    <property type="match status" value="1"/>
</dbReference>
<dbReference type="GO" id="GO:0009279">
    <property type="term" value="C:cell outer membrane"/>
    <property type="evidence" value="ECO:0007669"/>
    <property type="project" value="UniProtKB-SubCell"/>
</dbReference>
<keyword evidence="2" id="KW-0813">Transport</keyword>
<dbReference type="InterPro" id="IPR039426">
    <property type="entry name" value="TonB-dep_rcpt-like"/>
</dbReference>
<dbReference type="eggNOG" id="COG4771">
    <property type="taxonomic scope" value="Bacteria"/>
</dbReference>
<dbReference type="InterPro" id="IPR008969">
    <property type="entry name" value="CarboxyPept-like_regulatory"/>
</dbReference>
<comment type="subcellular location">
    <subcellularLocation>
        <location evidence="1">Cell outer membrane</location>
        <topology evidence="1">Multi-pass membrane protein</topology>
    </subcellularLocation>
</comment>
<dbReference type="OrthoDB" id="905020at2"/>
<evidence type="ECO:0000256" key="4">
    <source>
        <dbReference type="ARBA" id="ARBA00022692"/>
    </source>
</evidence>
<protein>
    <submittedName>
        <fullName evidence="10">Outer membrane cobalamin receptor protein</fullName>
    </submittedName>
</protein>
<keyword evidence="5" id="KW-0732">Signal</keyword>
<gene>
    <name evidence="10" type="ORF">JCM21142_83162</name>
</gene>
<evidence type="ECO:0000313" key="11">
    <source>
        <dbReference type="Proteomes" id="UP000019402"/>
    </source>
</evidence>
<evidence type="ECO:0000256" key="3">
    <source>
        <dbReference type="ARBA" id="ARBA00022452"/>
    </source>
</evidence>
<dbReference type="PANTHER" id="PTHR30069:SF29">
    <property type="entry name" value="HEMOGLOBIN AND HEMOGLOBIN-HAPTOGLOBIN-BINDING PROTEIN 1-RELATED"/>
    <property type="match status" value="1"/>
</dbReference>
<feature type="domain" description="TonB-dependent receptor plug" evidence="8">
    <location>
        <begin position="143"/>
        <end position="230"/>
    </location>
</feature>
<dbReference type="SUPFAM" id="SSF49464">
    <property type="entry name" value="Carboxypeptidase regulatory domain-like"/>
    <property type="match status" value="1"/>
</dbReference>
<dbReference type="Pfam" id="PF07715">
    <property type="entry name" value="Plug"/>
    <property type="match status" value="1"/>
</dbReference>
<keyword evidence="6" id="KW-0472">Membrane</keyword>
<dbReference type="GO" id="GO:0044718">
    <property type="term" value="P:siderophore transmembrane transport"/>
    <property type="evidence" value="ECO:0007669"/>
    <property type="project" value="TreeGrafter"/>
</dbReference>
<name>W7Y0L2_9BACT</name>
<feature type="domain" description="Outer membrane protein beta-barrel" evidence="9">
    <location>
        <begin position="390"/>
        <end position="802"/>
    </location>
</feature>
<accession>W7Y0L2</accession>
<dbReference type="GO" id="GO:0015344">
    <property type="term" value="F:siderophore uptake transmembrane transporter activity"/>
    <property type="evidence" value="ECO:0007669"/>
    <property type="project" value="TreeGrafter"/>
</dbReference>
<keyword evidence="4" id="KW-0812">Transmembrane</keyword>
<reference evidence="10 11" key="1">
    <citation type="journal article" date="2014" name="Genome Announc.">
        <title>Draft Genome Sequence of Cytophaga fermentans JCM 21142T, a Facultative Anaerobe Isolated from Marine Mud.</title>
        <authorList>
            <person name="Starns D."/>
            <person name="Oshima K."/>
            <person name="Suda W."/>
            <person name="Iino T."/>
            <person name="Yuki M."/>
            <person name="Inoue J."/>
            <person name="Kitamura K."/>
            <person name="Iida T."/>
            <person name="Darby A."/>
            <person name="Hattori M."/>
            <person name="Ohkuma M."/>
        </authorList>
    </citation>
    <scope>NUCLEOTIDE SEQUENCE [LARGE SCALE GENOMIC DNA]</scope>
    <source>
        <strain evidence="10 11">JCM 21142</strain>
    </source>
</reference>
<evidence type="ECO:0000256" key="2">
    <source>
        <dbReference type="ARBA" id="ARBA00022448"/>
    </source>
</evidence>
<keyword evidence="3" id="KW-1134">Transmembrane beta strand</keyword>
<keyword evidence="7" id="KW-0998">Cell outer membrane</keyword>
<dbReference type="InterPro" id="IPR037066">
    <property type="entry name" value="Plug_dom_sf"/>
</dbReference>
<evidence type="ECO:0000259" key="8">
    <source>
        <dbReference type="Pfam" id="PF07715"/>
    </source>
</evidence>
<dbReference type="Pfam" id="PF13620">
    <property type="entry name" value="CarboxypepD_reg"/>
    <property type="match status" value="1"/>
</dbReference>
<evidence type="ECO:0000256" key="7">
    <source>
        <dbReference type="ARBA" id="ARBA00023237"/>
    </source>
</evidence>
<dbReference type="EMBL" id="BAMD01000046">
    <property type="protein sequence ID" value="GAF04455.1"/>
    <property type="molecule type" value="Genomic_DNA"/>
</dbReference>
<dbReference type="RefSeq" id="WP_027473335.1">
    <property type="nucleotide sequence ID" value="NZ_BAMD01000046.1"/>
</dbReference>
<dbReference type="Gene3D" id="2.40.170.20">
    <property type="entry name" value="TonB-dependent receptor, beta-barrel domain"/>
    <property type="match status" value="1"/>
</dbReference>
<proteinExistence type="predicted"/>
<dbReference type="STRING" id="869213.GCA_000517085_04037"/>
<keyword evidence="10" id="KW-0675">Receptor</keyword>
<evidence type="ECO:0000256" key="6">
    <source>
        <dbReference type="ARBA" id="ARBA00023136"/>
    </source>
</evidence>
<comment type="caution">
    <text evidence="10">The sequence shown here is derived from an EMBL/GenBank/DDBJ whole genome shotgun (WGS) entry which is preliminary data.</text>
</comment>
<organism evidence="10 11">
    <name type="scientific">Saccharicrinis fermentans DSM 9555 = JCM 21142</name>
    <dbReference type="NCBI Taxonomy" id="869213"/>
    <lineage>
        <taxon>Bacteria</taxon>
        <taxon>Pseudomonadati</taxon>
        <taxon>Bacteroidota</taxon>
        <taxon>Bacteroidia</taxon>
        <taxon>Marinilabiliales</taxon>
        <taxon>Marinilabiliaceae</taxon>
        <taxon>Saccharicrinis</taxon>
    </lineage>
</organism>
<dbReference type="AlphaFoldDB" id="W7Y0L2"/>
<evidence type="ECO:0000256" key="5">
    <source>
        <dbReference type="ARBA" id="ARBA00022729"/>
    </source>
</evidence>
<dbReference type="Gene3D" id="2.60.40.1120">
    <property type="entry name" value="Carboxypeptidase-like, regulatory domain"/>
    <property type="match status" value="1"/>
</dbReference>
<evidence type="ECO:0000259" key="9">
    <source>
        <dbReference type="Pfam" id="PF14905"/>
    </source>
</evidence>
<dbReference type="InterPro" id="IPR041700">
    <property type="entry name" value="OMP_b-brl_3"/>
</dbReference>
<sequence length="808" mass="92896">MPIALHILAIMEIKDYDKKLFLITLLLINMQVFAQKCDVSGRIIDNTSHVPIAYANVALFSTKDSSFISGVMTDDSGKFLIQNIKTGTYQVKMSFIGYQSVIINDVFLQPGIRDLGETTLQMLSEKIDEVVIKSRKTAMSYKVDRKVIDAGSFPSADVAIDLLENVPSVQLDLDGNLTYRGDGTFKVYINGHPVANGVEKLRQLPVSRIDKVEIITNPSAKYDAEGSAGIIQVILKKSRLEGYTINSSVNLSTLGTHRWMFSTDKKTDKSGWYINAYWLDDVWSKYSEASVQHVMDETNSYLTNSHVDSKHGQKSSTIELGFNYDLSNKDFIDFSAYINPAATKQKNRSKGWVTEQMILVSGSSIDSTYYLNSLYNCDYQYVGGTLTYEHAFDKDRSHLLSAYVDYSANLIDLFERQYDEQIYKAFIEREGFVGSEHQETMIEGKFNYKMPLREEVMMETGAEINTDHIPRIASVSGTFDENNIITKYDNSPLNQEVDFIQDVYALYFLLKREGEKMAAQAGARMEFTDRRSDYSYDNGDGTRTYNRKRKRFNDFFPSAHITYNFTETNQLYLSYSKRIERPNYWKLVPLLQYQSAYVYYKGNGNVKPTYTDAWEVGWKKSWKKNFLSAELFTRKTDNVIQRYSKISEGNTLIESPENVGQSWSTGIEIMGGVDVFSWWNSNLSTSIYAYKLDVDFEDYKYTRKQLKADTRWNNTFMLPKSYTLKWDLKYNSPYKNAQTKRDAYFVSNLALKKEMKDGKWTATVVCSDIFSSEAYTVTQTGEHFVIKTDTDYQPYVSFKLAFVFDDQK</sequence>